<accession>A0A368GT76</accession>
<name>A0A368GT76_ANCCA</name>
<sequence length="37" mass="4332">MALSITHTSRKVSARTSSAPRKLARSRLKWIWPLLRR</sequence>
<keyword evidence="2" id="KW-1185">Reference proteome</keyword>
<evidence type="ECO:0000313" key="2">
    <source>
        <dbReference type="Proteomes" id="UP000252519"/>
    </source>
</evidence>
<evidence type="ECO:0000313" key="1">
    <source>
        <dbReference type="EMBL" id="RCN46157.1"/>
    </source>
</evidence>
<proteinExistence type="predicted"/>
<organism evidence="1 2">
    <name type="scientific">Ancylostoma caninum</name>
    <name type="common">Dog hookworm</name>
    <dbReference type="NCBI Taxonomy" id="29170"/>
    <lineage>
        <taxon>Eukaryota</taxon>
        <taxon>Metazoa</taxon>
        <taxon>Ecdysozoa</taxon>
        <taxon>Nematoda</taxon>
        <taxon>Chromadorea</taxon>
        <taxon>Rhabditida</taxon>
        <taxon>Rhabditina</taxon>
        <taxon>Rhabditomorpha</taxon>
        <taxon>Strongyloidea</taxon>
        <taxon>Ancylostomatidae</taxon>
        <taxon>Ancylostomatinae</taxon>
        <taxon>Ancylostoma</taxon>
    </lineage>
</organism>
<dbReference type="EMBL" id="JOJR01000085">
    <property type="protein sequence ID" value="RCN46157.1"/>
    <property type="molecule type" value="Genomic_DNA"/>
</dbReference>
<dbReference type="Proteomes" id="UP000252519">
    <property type="component" value="Unassembled WGS sequence"/>
</dbReference>
<comment type="caution">
    <text evidence="1">The sequence shown here is derived from an EMBL/GenBank/DDBJ whole genome shotgun (WGS) entry which is preliminary data.</text>
</comment>
<reference evidence="1 2" key="1">
    <citation type="submission" date="2014-10" db="EMBL/GenBank/DDBJ databases">
        <title>Draft genome of the hookworm Ancylostoma caninum.</title>
        <authorList>
            <person name="Mitreva M."/>
        </authorList>
    </citation>
    <scope>NUCLEOTIDE SEQUENCE [LARGE SCALE GENOMIC DNA]</scope>
    <source>
        <strain evidence="1 2">Baltimore</strain>
    </source>
</reference>
<gene>
    <name evidence="1" type="ORF">ANCCAN_07816</name>
</gene>
<protein>
    <submittedName>
        <fullName evidence="1">Uncharacterized protein</fullName>
    </submittedName>
</protein>
<dbReference type="AlphaFoldDB" id="A0A368GT76"/>